<organism evidence="2 3">
    <name type="scientific">Equus caballus</name>
    <name type="common">Horse</name>
    <dbReference type="NCBI Taxonomy" id="9796"/>
    <lineage>
        <taxon>Eukaryota</taxon>
        <taxon>Metazoa</taxon>
        <taxon>Chordata</taxon>
        <taxon>Craniata</taxon>
        <taxon>Vertebrata</taxon>
        <taxon>Euteleostomi</taxon>
        <taxon>Mammalia</taxon>
        <taxon>Eutheria</taxon>
        <taxon>Laurasiatheria</taxon>
        <taxon>Perissodactyla</taxon>
        <taxon>Equidae</taxon>
        <taxon>Equus</taxon>
    </lineage>
</organism>
<dbReference type="GO" id="GO:0051011">
    <property type="term" value="F:microtubule minus-end binding"/>
    <property type="evidence" value="ECO:0000318"/>
    <property type="project" value="GO_Central"/>
</dbReference>
<dbReference type="GO" id="GO:0070652">
    <property type="term" value="C:HAUS complex"/>
    <property type="evidence" value="ECO:0000318"/>
    <property type="project" value="GO_Central"/>
</dbReference>
<evidence type="ECO:0000313" key="3">
    <source>
        <dbReference type="Proteomes" id="UP000002281"/>
    </source>
</evidence>
<evidence type="ECO:0000313" key="2">
    <source>
        <dbReference type="Ensembl" id="ENSECAP00000086829.1"/>
    </source>
</evidence>
<proteinExistence type="predicted"/>
<dbReference type="GO" id="GO:0051225">
    <property type="term" value="P:spindle assembly"/>
    <property type="evidence" value="ECO:0000318"/>
    <property type="project" value="GO_Central"/>
</dbReference>
<reference evidence="2 3" key="1">
    <citation type="journal article" date="2009" name="Science">
        <title>Genome sequence, comparative analysis, and population genetics of the domestic horse.</title>
        <authorList>
            <consortium name="Broad Institute Genome Sequencing Platform"/>
            <consortium name="Broad Institute Whole Genome Assembly Team"/>
            <person name="Wade C.M."/>
            <person name="Giulotto E."/>
            <person name="Sigurdsson S."/>
            <person name="Zoli M."/>
            <person name="Gnerre S."/>
            <person name="Imsland F."/>
            <person name="Lear T.L."/>
            <person name="Adelson D.L."/>
            <person name="Bailey E."/>
            <person name="Bellone R.R."/>
            <person name="Bloecker H."/>
            <person name="Distl O."/>
            <person name="Edgar R.C."/>
            <person name="Garber M."/>
            <person name="Leeb T."/>
            <person name="Mauceli E."/>
            <person name="MacLeod J.N."/>
            <person name="Penedo M.C.T."/>
            <person name="Raison J.M."/>
            <person name="Sharpe T."/>
            <person name="Vogel J."/>
            <person name="Andersson L."/>
            <person name="Antczak D.F."/>
            <person name="Biagi T."/>
            <person name="Binns M.M."/>
            <person name="Chowdhary B.P."/>
            <person name="Coleman S.J."/>
            <person name="Della Valle G."/>
            <person name="Fryc S."/>
            <person name="Guerin G."/>
            <person name="Hasegawa T."/>
            <person name="Hill E.W."/>
            <person name="Jurka J."/>
            <person name="Kiialainen A."/>
            <person name="Lindgren G."/>
            <person name="Liu J."/>
            <person name="Magnani E."/>
            <person name="Mickelson J.R."/>
            <person name="Murray J."/>
            <person name="Nergadze S.G."/>
            <person name="Onofrio R."/>
            <person name="Pedroni S."/>
            <person name="Piras M.F."/>
            <person name="Raudsepp T."/>
            <person name="Rocchi M."/>
            <person name="Roeed K.H."/>
            <person name="Ryder O.A."/>
            <person name="Searle S."/>
            <person name="Skow L."/>
            <person name="Swinburne J.E."/>
            <person name="Syvaenen A.C."/>
            <person name="Tozaki T."/>
            <person name="Valberg S.J."/>
            <person name="Vaudin M."/>
            <person name="White J.R."/>
            <person name="Zody M.C."/>
            <person name="Lander E.S."/>
            <person name="Lindblad-Toh K."/>
        </authorList>
    </citation>
    <scope>NUCLEOTIDE SEQUENCE [LARGE SCALE GENOMIC DNA]</scope>
    <source>
        <strain evidence="2 3">Thoroughbred</strain>
    </source>
</reference>
<sequence>MSHVCAHTHSPLAFSSRACIWFSPPDGRGVDGVLWNKAFNPCQMQQKPVCLLFLAGEDLNCPFLEGLYITEPKTIQELLCSPSKYRLEILEWICTRVCPSWQDKFSSLKATPAEVKIQEMVKLGHELMLCGPDDQELLKGRACAQKQLYFLDQLLDVIRSLTIGCSSAREHFEDTREKNEVLLGELFSSPHLQMLLSPECDPWPLDMQPLLDEQSDDWQRVSPSVESEEKVVELVRQLQESTVKLQALRVEHKQGAEVSGADASTLDQKLRLVISDFHQLIVAFLQVYDDELAECCRRPGPYLHPCGPIVRAVYQALTSCNQLLKAVTEVTGTWAEAMEMVKQQQATKMEELTQKYKIFDAGLHKGTELAGSRRLRPRDTGSREGPSQHQEKQLQPPCSLGTASKCLAPSAPWEVEGVRGQRASGTSLGNSCWWPDWLSRKLLSGLPGVTQYLSEQCTCHSHLPLFKLGNRCDRPRGVGEVSPSKCLAHPGHQPHLYLLCPAPSLPQVSCGCSRQGGFWELGIRPPLPQAARAPSPGCLPGASPRWLLGRWQNRQTEGHRCPGVPTVLQAEGLRWACSRQAASSILVASLCPRRRLGLQALSTECWHVLLQNEVLRAMPPACWTREGLLASLPS</sequence>
<dbReference type="GeneTree" id="ENSGT00390000003937"/>
<accession>A0A9L0TIF5</accession>
<keyword evidence="3" id="KW-1185">Reference proteome</keyword>
<dbReference type="GO" id="GO:0031023">
    <property type="term" value="P:microtubule organizing center organization"/>
    <property type="evidence" value="ECO:0000318"/>
    <property type="project" value="GO_Central"/>
</dbReference>
<dbReference type="AlphaFoldDB" id="A0A9L0TIF5"/>
<dbReference type="PANTHER" id="PTHR14352">
    <property type="entry name" value="HAUS AUGMIN-LIKE COMPLEX SUBUNIT 7"/>
    <property type="match status" value="1"/>
</dbReference>
<feature type="region of interest" description="Disordered" evidence="1">
    <location>
        <begin position="369"/>
        <end position="398"/>
    </location>
</feature>
<reference evidence="2" key="2">
    <citation type="submission" date="2025-08" db="UniProtKB">
        <authorList>
            <consortium name="Ensembl"/>
        </authorList>
    </citation>
    <scope>IDENTIFICATION</scope>
    <source>
        <strain evidence="2">Thoroughbred</strain>
    </source>
</reference>
<evidence type="ECO:0000256" key="1">
    <source>
        <dbReference type="SAM" id="MobiDB-lite"/>
    </source>
</evidence>
<dbReference type="InterPro" id="IPR029711">
    <property type="entry name" value="Haus7-like"/>
</dbReference>
<dbReference type="Ensembl" id="ENSECAT00000144134.1">
    <property type="protein sequence ID" value="ENSECAP00000086829.1"/>
    <property type="gene ID" value="ENSECAG00000016027.4"/>
</dbReference>
<gene>
    <name evidence="2" type="primary">HAUS7</name>
</gene>
<name>A0A9L0TIF5_HORSE</name>
<protein>
    <submittedName>
        <fullName evidence="2">HAUS augmin like complex subunit 7</fullName>
    </submittedName>
</protein>
<dbReference type="PANTHER" id="PTHR14352:SF2">
    <property type="entry name" value="HAUS AUGMIN-LIKE COMPLEX SUBUNIT 7"/>
    <property type="match status" value="1"/>
</dbReference>
<reference evidence="2" key="3">
    <citation type="submission" date="2025-09" db="UniProtKB">
        <authorList>
            <consortium name="Ensembl"/>
        </authorList>
    </citation>
    <scope>IDENTIFICATION</scope>
    <source>
        <strain evidence="2">Thoroughbred</strain>
    </source>
</reference>
<dbReference type="Proteomes" id="UP000002281">
    <property type="component" value="Chromosome X"/>
</dbReference>